<proteinExistence type="predicted"/>
<feature type="compositionally biased region" description="Polar residues" evidence="1">
    <location>
        <begin position="12"/>
        <end position="28"/>
    </location>
</feature>
<dbReference type="AlphaFoldDB" id="A0AA38VVI2"/>
<comment type="caution">
    <text evidence="2">The sequence shown here is derived from an EMBL/GenBank/DDBJ whole genome shotgun (WGS) entry which is preliminary data.</text>
</comment>
<dbReference type="EMBL" id="JARYMX010000029">
    <property type="protein sequence ID" value="KAJ9536372.1"/>
    <property type="molecule type" value="Genomic_DNA"/>
</dbReference>
<evidence type="ECO:0000313" key="2">
    <source>
        <dbReference type="EMBL" id="KAJ9536372.1"/>
    </source>
</evidence>
<protein>
    <submittedName>
        <fullName evidence="2">Uncharacterized protein</fullName>
    </submittedName>
</protein>
<feature type="region of interest" description="Disordered" evidence="1">
    <location>
        <begin position="7"/>
        <end position="30"/>
    </location>
</feature>
<dbReference type="Proteomes" id="UP001172457">
    <property type="component" value="Unassembled WGS sequence"/>
</dbReference>
<gene>
    <name evidence="2" type="ORF">OSB04_un000464</name>
</gene>
<reference evidence="2" key="1">
    <citation type="submission" date="2023-03" db="EMBL/GenBank/DDBJ databases">
        <title>Chromosome-scale reference genome and RAD-based genetic map of yellow starthistle (Centaurea solstitialis) reveal putative structural variation and QTLs associated with invader traits.</title>
        <authorList>
            <person name="Reatini B."/>
            <person name="Cang F.A."/>
            <person name="Jiang Q."/>
            <person name="Mckibben M.T.W."/>
            <person name="Barker M.S."/>
            <person name="Rieseberg L.H."/>
            <person name="Dlugosch K.M."/>
        </authorList>
    </citation>
    <scope>NUCLEOTIDE SEQUENCE</scope>
    <source>
        <strain evidence="2">CAN-66</strain>
        <tissue evidence="2">Leaf</tissue>
    </source>
</reference>
<evidence type="ECO:0000313" key="3">
    <source>
        <dbReference type="Proteomes" id="UP001172457"/>
    </source>
</evidence>
<organism evidence="2 3">
    <name type="scientific">Centaurea solstitialis</name>
    <name type="common">yellow star-thistle</name>
    <dbReference type="NCBI Taxonomy" id="347529"/>
    <lineage>
        <taxon>Eukaryota</taxon>
        <taxon>Viridiplantae</taxon>
        <taxon>Streptophyta</taxon>
        <taxon>Embryophyta</taxon>
        <taxon>Tracheophyta</taxon>
        <taxon>Spermatophyta</taxon>
        <taxon>Magnoliopsida</taxon>
        <taxon>eudicotyledons</taxon>
        <taxon>Gunneridae</taxon>
        <taxon>Pentapetalae</taxon>
        <taxon>asterids</taxon>
        <taxon>campanulids</taxon>
        <taxon>Asterales</taxon>
        <taxon>Asteraceae</taxon>
        <taxon>Carduoideae</taxon>
        <taxon>Cardueae</taxon>
        <taxon>Centaureinae</taxon>
        <taxon>Centaurea</taxon>
    </lineage>
</organism>
<accession>A0AA38VVI2</accession>
<name>A0AA38VVI2_9ASTR</name>
<evidence type="ECO:0000256" key="1">
    <source>
        <dbReference type="SAM" id="MobiDB-lite"/>
    </source>
</evidence>
<keyword evidence="3" id="KW-1185">Reference proteome</keyword>
<sequence>MVIVLNFGEGVSNGTAKTGPNRNRTGTGITPRRLEREERETRGFIRYGFREEREPVALPASP</sequence>